<dbReference type="Proteomes" id="UP000006692">
    <property type="component" value="Chromosome"/>
</dbReference>
<dbReference type="AlphaFoldDB" id="F2KJE4"/>
<reference key="2">
    <citation type="submission" date="2011-03" db="EMBL/GenBank/DDBJ databases">
        <title>Complete Genome Sequence of a beneficial plant roots-associated bacterium Pseudomonas brassicacearum.</title>
        <authorList>
            <person name="Ortet P."/>
            <person name="Barakat M."/>
            <person name="Lalaouna D."/>
            <person name="Fochesato S."/>
            <person name="Barbe V."/>
            <person name="Santaella C."/>
            <person name="Heulin T."/>
            <person name="Achouak W."/>
        </authorList>
    </citation>
    <scope>NUCLEOTIDE SEQUENCE</scope>
    <source>
        <strain>NFM421</strain>
    </source>
</reference>
<dbReference type="STRING" id="994484.PSEBR_a3803"/>
<organism evidence="1 2">
    <name type="scientific">Pseudomonas brassicacearum (strain NFM421)</name>
    <dbReference type="NCBI Taxonomy" id="994484"/>
    <lineage>
        <taxon>Bacteria</taxon>
        <taxon>Pseudomonadati</taxon>
        <taxon>Pseudomonadota</taxon>
        <taxon>Gammaproteobacteria</taxon>
        <taxon>Pseudomonadales</taxon>
        <taxon>Pseudomonadaceae</taxon>
        <taxon>Pseudomonas</taxon>
    </lineage>
</organism>
<protein>
    <submittedName>
        <fullName evidence="1">Uncharacterized protein</fullName>
    </submittedName>
</protein>
<dbReference type="EMBL" id="CP002585">
    <property type="protein sequence ID" value="AEA70170.1"/>
    <property type="molecule type" value="Genomic_DNA"/>
</dbReference>
<accession>F2KJE4</accession>
<evidence type="ECO:0000313" key="1">
    <source>
        <dbReference type="EMBL" id="AEA70170.1"/>
    </source>
</evidence>
<reference evidence="1 2" key="1">
    <citation type="journal article" date="2011" name="J. Bacteriol.">
        <title>Complete genome sequence of a beneficial plant root-associated bacterium, Pseudomonas brassicacearum.</title>
        <authorList>
            <person name="Ortet P."/>
            <person name="Barakat M."/>
            <person name="Lalaouna D."/>
            <person name="Fochesato S."/>
            <person name="Barbe V."/>
            <person name="Vacherie B."/>
            <person name="Santaella C."/>
            <person name="Heulin T."/>
            <person name="Achouak W."/>
        </authorList>
    </citation>
    <scope>NUCLEOTIDE SEQUENCE [LARGE SCALE GENOMIC DNA]</scope>
    <source>
        <strain evidence="1 2">NFM421</strain>
    </source>
</reference>
<dbReference type="KEGG" id="pba:PSEBR_a3803"/>
<sequence length="77" mass="8558">MAARDKYMKGVIESEAKTATGEPVWTLDKSQFLVSAGNFGLGLPEKFGEESKKKADVLERRLARMERALGLDPICDR</sequence>
<gene>
    <name evidence="1" type="ORF">PSEBR_a3803</name>
</gene>
<proteinExistence type="predicted"/>
<dbReference type="HOGENOM" id="CLU_2635322_0_0_6"/>
<evidence type="ECO:0000313" key="2">
    <source>
        <dbReference type="Proteomes" id="UP000006692"/>
    </source>
</evidence>
<dbReference type="RefSeq" id="WP_013693844.1">
    <property type="nucleotide sequence ID" value="NC_015379.1"/>
</dbReference>
<name>F2KJE4_PSEBN</name>